<proteinExistence type="predicted"/>
<evidence type="ECO:0000259" key="1">
    <source>
        <dbReference type="PROSITE" id="PS50181"/>
    </source>
</evidence>
<comment type="caution">
    <text evidence="2">The sequence shown here is derived from an EMBL/GenBank/DDBJ whole genome shotgun (WGS) entry which is preliminary data.</text>
</comment>
<gene>
    <name evidence="2" type="ORF">RFI_22088</name>
</gene>
<dbReference type="AlphaFoldDB" id="X6MNN3"/>
<dbReference type="PROSITE" id="PS50181">
    <property type="entry name" value="FBOX"/>
    <property type="match status" value="1"/>
</dbReference>
<keyword evidence="3" id="KW-1185">Reference proteome</keyword>
<evidence type="ECO:0000313" key="3">
    <source>
        <dbReference type="Proteomes" id="UP000023152"/>
    </source>
</evidence>
<reference evidence="2 3" key="1">
    <citation type="journal article" date="2013" name="Curr. Biol.">
        <title>The Genome of the Foraminiferan Reticulomyxa filosa.</title>
        <authorList>
            <person name="Glockner G."/>
            <person name="Hulsmann N."/>
            <person name="Schleicher M."/>
            <person name="Noegel A.A."/>
            <person name="Eichinger L."/>
            <person name="Gallinger C."/>
            <person name="Pawlowski J."/>
            <person name="Sierra R."/>
            <person name="Euteneuer U."/>
            <person name="Pillet L."/>
            <person name="Moustafa A."/>
            <person name="Platzer M."/>
            <person name="Groth M."/>
            <person name="Szafranski K."/>
            <person name="Schliwa M."/>
        </authorList>
    </citation>
    <scope>NUCLEOTIDE SEQUENCE [LARGE SCALE GENOMIC DNA]</scope>
</reference>
<evidence type="ECO:0000313" key="2">
    <source>
        <dbReference type="EMBL" id="ETO15276.1"/>
    </source>
</evidence>
<sequence length="231" mass="27167">MSVVLKYTLHELLEKATDEEILKAFLLTEDTKLEKVSPKRVKFVSNLYRSLLVDHVEKFLDQTRGKSRYVLLSEFSEGTGITLDEFVMSSKENKKFFESLPEVVWSRVINYIDTNERISKLTCLCRDMYNLVYSPVTWNTFTFEAKKIPIEYWKNTFLFYVGTGLKQVTLQFESFDEKDIFLRYHNVRDVKMPRSGADEITLHISYLAKYAKGLKVVCSLNRLDLLYFILL</sequence>
<dbReference type="EMBL" id="ASPP01019300">
    <property type="protein sequence ID" value="ETO15276.1"/>
    <property type="molecule type" value="Genomic_DNA"/>
</dbReference>
<dbReference type="Proteomes" id="UP000023152">
    <property type="component" value="Unassembled WGS sequence"/>
</dbReference>
<name>X6MNN3_RETFI</name>
<feature type="domain" description="F-box" evidence="1">
    <location>
        <begin position="94"/>
        <end position="141"/>
    </location>
</feature>
<dbReference type="SUPFAM" id="SSF81383">
    <property type="entry name" value="F-box domain"/>
    <property type="match status" value="1"/>
</dbReference>
<organism evidence="2 3">
    <name type="scientific">Reticulomyxa filosa</name>
    <dbReference type="NCBI Taxonomy" id="46433"/>
    <lineage>
        <taxon>Eukaryota</taxon>
        <taxon>Sar</taxon>
        <taxon>Rhizaria</taxon>
        <taxon>Retaria</taxon>
        <taxon>Foraminifera</taxon>
        <taxon>Monothalamids</taxon>
        <taxon>Reticulomyxidae</taxon>
        <taxon>Reticulomyxa</taxon>
    </lineage>
</organism>
<protein>
    <recommendedName>
        <fullName evidence="1">F-box domain-containing protein</fullName>
    </recommendedName>
</protein>
<feature type="non-terminal residue" evidence="2">
    <location>
        <position position="231"/>
    </location>
</feature>
<dbReference type="InterPro" id="IPR036047">
    <property type="entry name" value="F-box-like_dom_sf"/>
</dbReference>
<accession>X6MNN3</accession>
<dbReference type="InterPro" id="IPR001810">
    <property type="entry name" value="F-box_dom"/>
</dbReference>